<evidence type="ECO:0000256" key="2">
    <source>
        <dbReference type="ARBA" id="ARBA00022559"/>
    </source>
</evidence>
<dbReference type="InterPro" id="IPR006314">
    <property type="entry name" value="Dyp_peroxidase"/>
</dbReference>
<reference evidence="11" key="1">
    <citation type="submission" date="2020-05" db="EMBL/GenBank/DDBJ databases">
        <title>Mycena genomes resolve the evolution of fungal bioluminescence.</title>
        <authorList>
            <person name="Tsai I.J."/>
        </authorList>
    </citation>
    <scope>NUCLEOTIDE SEQUENCE</scope>
    <source>
        <strain evidence="11">CCC161011</strain>
    </source>
</reference>
<evidence type="ECO:0000259" key="9">
    <source>
        <dbReference type="Pfam" id="PF20628"/>
    </source>
</evidence>
<protein>
    <submittedName>
        <fullName evidence="11">DyP-type peroxidase</fullName>
    </submittedName>
</protein>
<evidence type="ECO:0000256" key="6">
    <source>
        <dbReference type="ARBA" id="ARBA00023002"/>
    </source>
</evidence>
<evidence type="ECO:0000256" key="4">
    <source>
        <dbReference type="ARBA" id="ARBA00022723"/>
    </source>
</evidence>
<dbReference type="PROSITE" id="PS51404">
    <property type="entry name" value="DYP_PEROXIDASE"/>
    <property type="match status" value="1"/>
</dbReference>
<keyword evidence="5" id="KW-0732">Signal</keyword>
<dbReference type="PANTHER" id="PTHR30521">
    <property type="entry name" value="DEFERROCHELATASE/PEROXIDASE"/>
    <property type="match status" value="1"/>
</dbReference>
<evidence type="ECO:0000256" key="7">
    <source>
        <dbReference type="ARBA" id="ARBA00023004"/>
    </source>
</evidence>
<name>A0A8H6YUS1_9AGAR</name>
<evidence type="ECO:0000256" key="3">
    <source>
        <dbReference type="ARBA" id="ARBA00022617"/>
    </source>
</evidence>
<dbReference type="InterPro" id="IPR049509">
    <property type="entry name" value="DyP_N"/>
</dbReference>
<evidence type="ECO:0000256" key="1">
    <source>
        <dbReference type="ARBA" id="ARBA00001970"/>
    </source>
</evidence>
<keyword evidence="7" id="KW-0408">Iron</keyword>
<evidence type="ECO:0000313" key="12">
    <source>
        <dbReference type="Proteomes" id="UP000620124"/>
    </source>
</evidence>
<gene>
    <name evidence="11" type="ORF">MVEN_00432800</name>
</gene>
<dbReference type="EMBL" id="JACAZI010000003">
    <property type="protein sequence ID" value="KAF7365594.1"/>
    <property type="molecule type" value="Genomic_DNA"/>
</dbReference>
<keyword evidence="2 11" id="KW-0575">Peroxidase</keyword>
<dbReference type="InterPro" id="IPR048328">
    <property type="entry name" value="Dyp_perox_C"/>
</dbReference>
<dbReference type="PANTHER" id="PTHR30521:SF4">
    <property type="entry name" value="DEFERROCHELATASE"/>
    <property type="match status" value="1"/>
</dbReference>
<comment type="cofactor">
    <cofactor evidence="1">
        <name>heme b</name>
        <dbReference type="ChEBI" id="CHEBI:60344"/>
    </cofactor>
</comment>
<dbReference type="NCBIfam" id="TIGR01413">
    <property type="entry name" value="Dyp_perox_fam"/>
    <property type="match status" value="1"/>
</dbReference>
<dbReference type="GO" id="GO:0046872">
    <property type="term" value="F:metal ion binding"/>
    <property type="evidence" value="ECO:0007669"/>
    <property type="project" value="UniProtKB-KW"/>
</dbReference>
<keyword evidence="6" id="KW-0560">Oxidoreductase</keyword>
<dbReference type="InterPro" id="IPR011008">
    <property type="entry name" value="Dimeric_a/b-barrel"/>
</dbReference>
<comment type="similarity">
    <text evidence="8">Belongs to the DyP-type peroxidase family.</text>
</comment>
<evidence type="ECO:0000259" key="10">
    <source>
        <dbReference type="Pfam" id="PF21105"/>
    </source>
</evidence>
<dbReference type="Proteomes" id="UP000620124">
    <property type="component" value="Unassembled WGS sequence"/>
</dbReference>
<evidence type="ECO:0000256" key="8">
    <source>
        <dbReference type="ARBA" id="ARBA00025737"/>
    </source>
</evidence>
<feature type="domain" description="Dyp-type peroxidase C-terminal" evidence="9">
    <location>
        <begin position="401"/>
        <end position="478"/>
    </location>
</feature>
<sequence length="545" mass="58168">MRILPVVSSLVHCFVPAWLSKSYKSQNAVGDSTIDDPTMRLNPFPTLLSLGICAGIVSATYLNDARSLQPRRQTSMLIDPAAQPDLPTINAATAAANAVNLNLKDIQGDILIGMKKKSELFFFFGISNAKDFKKNLKSTILPLVTNTAQLLDVSAQPQTALNIAFSQTGLRALNVTDDLKDSPFSGGQLQDIANLGDPGTTNWVPEFVGTNIHGVILLASDTPDNIKATLSSLKAKLGNSVKEIYSLQGAARPGNQEGHEHFGYLDGISNPAVQGFQSPLPGQAVVPTGEILVGENGDGVTGRPPWAKDGSFLVFRQLKQLVPEFNKFLTDNPIRAPTLTAKQGSDLLGARMIGRWKSGAPVFLAPLVDDPVLGADPNRNNNFTYGAPGQTTGSSNATDQSKCPFSAHIRKTRPRADLGLPESSSSNHHIVRGGIPYGPEVTPNEAASNTTKTERGLAFVSYQSNIANGFQFLQHLWADNARFIHAGVGFDPIIGANQGAPRVVTGLDLMNVSRPITLTTDFVVSRGGEYFFSPSLSAIANTLSV</sequence>
<evidence type="ECO:0000256" key="5">
    <source>
        <dbReference type="ARBA" id="ARBA00022729"/>
    </source>
</evidence>
<evidence type="ECO:0000313" key="11">
    <source>
        <dbReference type="EMBL" id="KAF7365594.1"/>
    </source>
</evidence>
<accession>A0A8H6YUS1</accession>
<proteinExistence type="inferred from homology"/>
<dbReference type="Pfam" id="PF21105">
    <property type="entry name" value="DyP_N"/>
    <property type="match status" value="1"/>
</dbReference>
<dbReference type="GO" id="GO:0004601">
    <property type="term" value="F:peroxidase activity"/>
    <property type="evidence" value="ECO:0007669"/>
    <property type="project" value="UniProtKB-KW"/>
</dbReference>
<comment type="caution">
    <text evidence="11">The sequence shown here is derived from an EMBL/GenBank/DDBJ whole genome shotgun (WGS) entry which is preliminary data.</text>
</comment>
<dbReference type="OrthoDB" id="3207336at2759"/>
<keyword evidence="3" id="KW-0349">Heme</keyword>
<organism evidence="11 12">
    <name type="scientific">Mycena venus</name>
    <dbReference type="NCBI Taxonomy" id="2733690"/>
    <lineage>
        <taxon>Eukaryota</taxon>
        <taxon>Fungi</taxon>
        <taxon>Dikarya</taxon>
        <taxon>Basidiomycota</taxon>
        <taxon>Agaricomycotina</taxon>
        <taxon>Agaricomycetes</taxon>
        <taxon>Agaricomycetidae</taxon>
        <taxon>Agaricales</taxon>
        <taxon>Marasmiineae</taxon>
        <taxon>Mycenaceae</taxon>
        <taxon>Mycena</taxon>
    </lineage>
</organism>
<feature type="domain" description="DyP dimeric alpha+beta barrel" evidence="10">
    <location>
        <begin position="105"/>
        <end position="253"/>
    </location>
</feature>
<keyword evidence="4" id="KW-0479">Metal-binding</keyword>
<dbReference type="Pfam" id="PF20628">
    <property type="entry name" value="Dyp_perox_C"/>
    <property type="match status" value="1"/>
</dbReference>
<keyword evidence="12" id="KW-1185">Reference proteome</keyword>
<dbReference type="GO" id="GO:0020037">
    <property type="term" value="F:heme binding"/>
    <property type="evidence" value="ECO:0007669"/>
    <property type="project" value="InterPro"/>
</dbReference>
<dbReference type="SUPFAM" id="SSF54909">
    <property type="entry name" value="Dimeric alpha+beta barrel"/>
    <property type="match status" value="1"/>
</dbReference>
<dbReference type="GO" id="GO:0005829">
    <property type="term" value="C:cytosol"/>
    <property type="evidence" value="ECO:0007669"/>
    <property type="project" value="TreeGrafter"/>
</dbReference>
<dbReference type="AlphaFoldDB" id="A0A8H6YUS1"/>